<dbReference type="InterPro" id="IPR001254">
    <property type="entry name" value="Trypsin_dom"/>
</dbReference>
<accession>A0AAV2QP51</accession>
<dbReference type="Gene3D" id="2.170.140.10">
    <property type="entry name" value="Chitin binding domain"/>
    <property type="match status" value="1"/>
</dbReference>
<comment type="similarity">
    <text evidence="2">Belongs to the peptidase S1 family. CLIP subfamily.</text>
</comment>
<dbReference type="GO" id="GO:0005576">
    <property type="term" value="C:extracellular region"/>
    <property type="evidence" value="ECO:0007669"/>
    <property type="project" value="InterPro"/>
</dbReference>
<feature type="compositionally biased region" description="Low complexity" evidence="4">
    <location>
        <begin position="299"/>
        <end position="315"/>
    </location>
</feature>
<evidence type="ECO:0000259" key="6">
    <source>
        <dbReference type="PROSITE" id="PS50940"/>
    </source>
</evidence>
<dbReference type="InterPro" id="IPR043504">
    <property type="entry name" value="Peptidase_S1_PA_chymotrypsin"/>
</dbReference>
<evidence type="ECO:0000256" key="3">
    <source>
        <dbReference type="RuleBase" id="RU363034"/>
    </source>
</evidence>
<dbReference type="FunFam" id="2.40.10.10:FF:000068">
    <property type="entry name" value="transmembrane protease serine 2"/>
    <property type="match status" value="1"/>
</dbReference>
<feature type="non-terminal residue" evidence="7">
    <location>
        <position position="1"/>
    </location>
</feature>
<organism evidence="7 8">
    <name type="scientific">Meganyctiphanes norvegica</name>
    <name type="common">Northern krill</name>
    <name type="synonym">Thysanopoda norvegica</name>
    <dbReference type="NCBI Taxonomy" id="48144"/>
    <lineage>
        <taxon>Eukaryota</taxon>
        <taxon>Metazoa</taxon>
        <taxon>Ecdysozoa</taxon>
        <taxon>Arthropoda</taxon>
        <taxon>Crustacea</taxon>
        <taxon>Multicrustacea</taxon>
        <taxon>Malacostraca</taxon>
        <taxon>Eumalacostraca</taxon>
        <taxon>Eucarida</taxon>
        <taxon>Euphausiacea</taxon>
        <taxon>Euphausiidae</taxon>
        <taxon>Meganyctiphanes</taxon>
    </lineage>
</organism>
<dbReference type="SMART" id="SM00494">
    <property type="entry name" value="ChtBD2"/>
    <property type="match status" value="1"/>
</dbReference>
<feature type="region of interest" description="Disordered" evidence="4">
    <location>
        <begin position="275"/>
        <end position="294"/>
    </location>
</feature>
<comment type="caution">
    <text evidence="7">The sequence shown here is derived from an EMBL/GenBank/DDBJ whole genome shotgun (WGS) entry which is preliminary data.</text>
</comment>
<evidence type="ECO:0000256" key="2">
    <source>
        <dbReference type="ARBA" id="ARBA00024195"/>
    </source>
</evidence>
<protein>
    <submittedName>
        <fullName evidence="7">Uncharacterized protein</fullName>
    </submittedName>
</protein>
<dbReference type="InterPro" id="IPR036508">
    <property type="entry name" value="Chitin-bd_dom_sf"/>
</dbReference>
<feature type="domain" description="Chitin-binding type-2" evidence="6">
    <location>
        <begin position="344"/>
        <end position="404"/>
    </location>
</feature>
<keyword evidence="3" id="KW-0645">Protease</keyword>
<dbReference type="GO" id="GO:0004252">
    <property type="term" value="F:serine-type endopeptidase activity"/>
    <property type="evidence" value="ECO:0007669"/>
    <property type="project" value="InterPro"/>
</dbReference>
<evidence type="ECO:0000313" key="8">
    <source>
        <dbReference type="Proteomes" id="UP001497623"/>
    </source>
</evidence>
<dbReference type="SMART" id="SM00020">
    <property type="entry name" value="Tryp_SPc"/>
    <property type="match status" value="1"/>
</dbReference>
<dbReference type="GO" id="GO:0006508">
    <property type="term" value="P:proteolysis"/>
    <property type="evidence" value="ECO:0007669"/>
    <property type="project" value="UniProtKB-KW"/>
</dbReference>
<dbReference type="SUPFAM" id="SSF57625">
    <property type="entry name" value="Invertebrate chitin-binding proteins"/>
    <property type="match status" value="1"/>
</dbReference>
<reference evidence="7 8" key="1">
    <citation type="submission" date="2024-05" db="EMBL/GenBank/DDBJ databases">
        <authorList>
            <person name="Wallberg A."/>
        </authorList>
    </citation>
    <scope>NUCLEOTIDE SEQUENCE [LARGE SCALE GENOMIC DNA]</scope>
</reference>
<dbReference type="PROSITE" id="PS50940">
    <property type="entry name" value="CHIT_BIND_II"/>
    <property type="match status" value="1"/>
</dbReference>
<dbReference type="Pfam" id="PF00089">
    <property type="entry name" value="Trypsin"/>
    <property type="match status" value="1"/>
</dbReference>
<dbReference type="InterPro" id="IPR018114">
    <property type="entry name" value="TRYPSIN_HIS"/>
</dbReference>
<dbReference type="PANTHER" id="PTHR24256">
    <property type="entry name" value="TRYPTASE-RELATED"/>
    <property type="match status" value="1"/>
</dbReference>
<dbReference type="PROSITE" id="PS00134">
    <property type="entry name" value="TRYPSIN_HIS"/>
    <property type="match status" value="1"/>
</dbReference>
<feature type="domain" description="Peptidase S1" evidence="5">
    <location>
        <begin position="33"/>
        <end position="272"/>
    </location>
</feature>
<dbReference type="AlphaFoldDB" id="A0AAV2QP51"/>
<dbReference type="InterPro" id="IPR009003">
    <property type="entry name" value="Peptidase_S1_PA"/>
</dbReference>
<evidence type="ECO:0000313" key="7">
    <source>
        <dbReference type="EMBL" id="CAL4089351.1"/>
    </source>
</evidence>
<dbReference type="InterPro" id="IPR051487">
    <property type="entry name" value="Ser/Thr_Proteases_Immune/Dev"/>
</dbReference>
<dbReference type="InterPro" id="IPR001314">
    <property type="entry name" value="Peptidase_S1A"/>
</dbReference>
<evidence type="ECO:0000256" key="4">
    <source>
        <dbReference type="SAM" id="MobiDB-lite"/>
    </source>
</evidence>
<dbReference type="InterPro" id="IPR033116">
    <property type="entry name" value="TRYPSIN_SER"/>
</dbReference>
<dbReference type="PROSITE" id="PS00135">
    <property type="entry name" value="TRYPSIN_SER"/>
    <property type="match status" value="1"/>
</dbReference>
<dbReference type="PROSITE" id="PS50240">
    <property type="entry name" value="TRYPSIN_DOM"/>
    <property type="match status" value="1"/>
</dbReference>
<feature type="compositionally biased region" description="Pro residues" evidence="4">
    <location>
        <begin position="282"/>
        <end position="291"/>
    </location>
</feature>
<dbReference type="CDD" id="cd00190">
    <property type="entry name" value="Tryp_SPc"/>
    <property type="match status" value="1"/>
</dbReference>
<dbReference type="EMBL" id="CAXKWB010008022">
    <property type="protein sequence ID" value="CAL4089351.1"/>
    <property type="molecule type" value="Genomic_DNA"/>
</dbReference>
<dbReference type="PRINTS" id="PR00722">
    <property type="entry name" value="CHYMOTRYPSIN"/>
</dbReference>
<name>A0AAV2QP51_MEGNR</name>
<evidence type="ECO:0000256" key="1">
    <source>
        <dbReference type="ARBA" id="ARBA00023157"/>
    </source>
</evidence>
<dbReference type="Gene3D" id="2.40.10.10">
    <property type="entry name" value="Trypsin-like serine proteases"/>
    <property type="match status" value="1"/>
</dbReference>
<keyword evidence="1" id="KW-1015">Disulfide bond</keyword>
<sequence>ECGSWDAVKHLSFRVDERILDKADSMKENGGAAALHNSATNLGAASQKCGATLISDRYLLTAAHCMTSTERLIGISLGRKDLSVDPQPGPNTYEVQGVFIHPLYKPGSHKYNDIALVKTDRKVTFSPNIWPYCLPQANETYKDYDTVIIAGYGLVGAHKSPTIKTAYINIVDNLRCEEKWRQDQEGADYYDTVLHRYSYPDGLTQQVLCAGRDGVDACGGDSGGPMSHQNSGGEHVAIGLVAQGLVCAEYPTYPGFYTNVANYIGWINKITGLSSPTSPNGSPQPRPPPTQRPVERFTTPATIWIPTTTVSSTTSPNGSRQPRPPPTRRPFGRFTTTEKLTLSFQKCSSQSGSFADDDKTLCYLYYTCDNGQPIPNFCNAGLHFDESSGICNWPRDAGRKNCEEGKEKKIMRIKNLIQEREQQLNESFIGIYDYDTVLSTLQYKLQRE</sequence>
<feature type="region of interest" description="Disordered" evidence="4">
    <location>
        <begin position="299"/>
        <end position="333"/>
    </location>
</feature>
<feature type="non-terminal residue" evidence="7">
    <location>
        <position position="448"/>
    </location>
</feature>
<dbReference type="GO" id="GO:0008061">
    <property type="term" value="F:chitin binding"/>
    <property type="evidence" value="ECO:0007669"/>
    <property type="project" value="InterPro"/>
</dbReference>
<keyword evidence="3" id="KW-0720">Serine protease</keyword>
<keyword evidence="3" id="KW-0378">Hydrolase</keyword>
<dbReference type="Proteomes" id="UP001497623">
    <property type="component" value="Unassembled WGS sequence"/>
</dbReference>
<evidence type="ECO:0000259" key="5">
    <source>
        <dbReference type="PROSITE" id="PS50240"/>
    </source>
</evidence>
<gene>
    <name evidence="7" type="ORF">MNOR_LOCUS13780</name>
</gene>
<dbReference type="InterPro" id="IPR002557">
    <property type="entry name" value="Chitin-bd_dom"/>
</dbReference>
<proteinExistence type="inferred from homology"/>
<dbReference type="Pfam" id="PF01607">
    <property type="entry name" value="CBM_14"/>
    <property type="match status" value="1"/>
</dbReference>
<keyword evidence="8" id="KW-1185">Reference proteome</keyword>
<dbReference type="SUPFAM" id="SSF50494">
    <property type="entry name" value="Trypsin-like serine proteases"/>
    <property type="match status" value="1"/>
</dbReference>